<evidence type="ECO:0000313" key="2">
    <source>
        <dbReference type="Proteomes" id="UP000034544"/>
    </source>
</evidence>
<dbReference type="EMBL" id="LCBF01000002">
    <property type="protein sequence ID" value="KKS07769.1"/>
    <property type="molecule type" value="Genomic_DNA"/>
</dbReference>
<proteinExistence type="predicted"/>
<dbReference type="AlphaFoldDB" id="A0A0G0W444"/>
<organism evidence="1 2">
    <name type="scientific">candidate division WWE3 bacterium GW2011_GWE1_41_27</name>
    <dbReference type="NCBI Taxonomy" id="1619131"/>
    <lineage>
        <taxon>Bacteria</taxon>
        <taxon>Katanobacteria</taxon>
    </lineage>
</organism>
<reference evidence="1 2" key="1">
    <citation type="journal article" date="2015" name="Nature">
        <title>rRNA introns, odd ribosomes, and small enigmatic genomes across a large radiation of phyla.</title>
        <authorList>
            <person name="Brown C.T."/>
            <person name="Hug L.A."/>
            <person name="Thomas B.C."/>
            <person name="Sharon I."/>
            <person name="Castelle C.J."/>
            <person name="Singh A."/>
            <person name="Wilkins M.J."/>
            <person name="Williams K.H."/>
            <person name="Banfield J.F."/>
        </authorList>
    </citation>
    <scope>NUCLEOTIDE SEQUENCE [LARGE SCALE GENOMIC DNA]</scope>
</reference>
<dbReference type="Proteomes" id="UP000034544">
    <property type="component" value="Unassembled WGS sequence"/>
</dbReference>
<name>A0A0G0W444_UNCKA</name>
<protein>
    <submittedName>
        <fullName evidence="1">Uncharacterized protein</fullName>
    </submittedName>
</protein>
<gene>
    <name evidence="1" type="ORF">UU59_C0002G0016</name>
</gene>
<evidence type="ECO:0000313" key="1">
    <source>
        <dbReference type="EMBL" id="KKS07769.1"/>
    </source>
</evidence>
<accession>A0A0G0W444</accession>
<sequence>MDVRLAATEGGQPVVWCNAKIEQETAFGVTKLLLKTPVFVTRNLTVRVTDPKGQAHTLIIAFYKHDSAETELPCIYTVVNSDPILSMHEGS</sequence>
<comment type="caution">
    <text evidence="1">The sequence shown here is derived from an EMBL/GenBank/DDBJ whole genome shotgun (WGS) entry which is preliminary data.</text>
</comment>